<dbReference type="EMBL" id="JAFBBZ010000001">
    <property type="protein sequence ID" value="MBM7507685.1"/>
    <property type="molecule type" value="Genomic_DNA"/>
</dbReference>
<evidence type="ECO:0000256" key="1">
    <source>
        <dbReference type="SAM" id="MobiDB-lite"/>
    </source>
</evidence>
<accession>A0ABS2M926</accession>
<name>A0ABS2M926_9ACTN</name>
<proteinExistence type="predicted"/>
<feature type="region of interest" description="Disordered" evidence="1">
    <location>
        <begin position="1"/>
        <end position="97"/>
    </location>
</feature>
<dbReference type="RefSeq" id="WP_193669876.1">
    <property type="nucleotide sequence ID" value="NZ_JACDTV010000011.1"/>
</dbReference>
<evidence type="ECO:0000313" key="3">
    <source>
        <dbReference type="Proteomes" id="UP000732378"/>
    </source>
</evidence>
<gene>
    <name evidence="2" type="ORF">JOE61_001499</name>
</gene>
<evidence type="ECO:0000313" key="2">
    <source>
        <dbReference type="EMBL" id="MBM7507685.1"/>
    </source>
</evidence>
<dbReference type="Proteomes" id="UP000732378">
    <property type="component" value="Unassembled WGS sequence"/>
</dbReference>
<sequence length="166" mass="18062">MPEESRADPAATDPFWAPVRRRHPDVDIVLLPPEQAADEPTDQPSDQAPDQPPADPELLSRLWATAVGGGEPTETEERRAQGRLETTWTREGGEPVAPDTAQAVVRRAAEALREAGWHVLAPAEGLPRVQAGRPEGMDRAELLLLVVPETGRVVLRHRSGSEAAER</sequence>
<keyword evidence="3" id="KW-1185">Reference proteome</keyword>
<protein>
    <submittedName>
        <fullName evidence="2">Uncharacterized protein</fullName>
    </submittedName>
</protein>
<reference evidence="2 3" key="1">
    <citation type="submission" date="2021-01" db="EMBL/GenBank/DDBJ databases">
        <title>Sequencing the genomes of 1000 actinobacteria strains.</title>
        <authorList>
            <person name="Klenk H.-P."/>
        </authorList>
    </citation>
    <scope>NUCLEOTIDE SEQUENCE [LARGE SCALE GENOMIC DNA]</scope>
    <source>
        <strain evidence="2 3">DSM 18239</strain>
    </source>
</reference>
<organism evidence="2 3">
    <name type="scientific">Nocardioides salarius</name>
    <dbReference type="NCBI Taxonomy" id="374513"/>
    <lineage>
        <taxon>Bacteria</taxon>
        <taxon>Bacillati</taxon>
        <taxon>Actinomycetota</taxon>
        <taxon>Actinomycetes</taxon>
        <taxon>Propionibacteriales</taxon>
        <taxon>Nocardioidaceae</taxon>
        <taxon>Nocardioides</taxon>
    </lineage>
</organism>
<comment type="caution">
    <text evidence="2">The sequence shown here is derived from an EMBL/GenBank/DDBJ whole genome shotgun (WGS) entry which is preliminary data.</text>
</comment>